<dbReference type="VEuPathDB" id="FungiDB:CJJ07_005540"/>
<sequence length="688" mass="76116">MSQSPHEIAFIKSDMSKPVDHSSTRISDTKAEEDESQLTSPSLNEKDSKVAFKSFGVRKAELVIAQMVSPYHKAIFYVTVFLGMLSLVFEQQCLGVFVGYATNSYKQHSLMSTITTIGQVAMGACAPFFARAADVFGRLEIFVIAFILKTIGTVVQSQAVDIQKYAAGTVFYGVGSTGVVTMWQLCIADASTLRWRFMSLTSLCATSIITPWTVGEITSRILKTRSWRFGIALWAYVTPLACLPFALVYFHLVWKTYQTDAWKQLSREKKTAFLDGSATARRYLGELSAATSRLEKLKARIKYILLRVMKKSIIVLWDIDFIGCLLLAVTLGLFLVPFTLAGGVSSKWSQASTIVPLVVGFVSIPIFVLWETKLTKTPLLAWEVMKDRGVWGAFMIGLFAFNITTLPNSYSYPVLLVGMNASETVATRTPSLSIFTEGIAVPIIGLIVFKLRRSKAFILLGDFIMFIATGLFVHFRGSNDGSNAKYYRDGVAAAFCVSGIAQAMFYRLTTTSLQATTNHEYMAPVTAIFTTFVTVGGAMGRCISGAIWTQKMYGAIVDNMAKSGVDTTLAMSAYATPYEFIKEHPWGSDPRRAVSLAYASVQKKLSITALCFCVPLLLCILVLRDHRLTDTQNLADVKEVGENVDPEKNVQLALSKKSQVIFKDDDDHILNFIRKVLRLPKKQPHSAM</sequence>
<comment type="subcellular location">
    <subcellularLocation>
        <location evidence="1">Endomembrane system</location>
        <topology evidence="1">Multi-pass membrane protein</topology>
    </subcellularLocation>
</comment>
<dbReference type="GO" id="GO:0015343">
    <property type="term" value="F:siderophore-iron transmembrane transporter activity"/>
    <property type="evidence" value="ECO:0007669"/>
    <property type="project" value="TreeGrafter"/>
</dbReference>
<dbReference type="SUPFAM" id="SSF103473">
    <property type="entry name" value="MFS general substrate transporter"/>
    <property type="match status" value="1"/>
</dbReference>
<dbReference type="VEuPathDB" id="FungiDB:CJJ09_005327"/>
<dbReference type="EMBL" id="CP076755">
    <property type="protein sequence ID" value="QWW25983.1"/>
    <property type="molecule type" value="Genomic_DNA"/>
</dbReference>
<dbReference type="EMBL" id="PEKT02000006">
    <property type="protein sequence ID" value="PIS54467.1"/>
    <property type="molecule type" value="Genomic_DNA"/>
</dbReference>
<evidence type="ECO:0000256" key="1">
    <source>
        <dbReference type="ARBA" id="ARBA00004127"/>
    </source>
</evidence>
<evidence type="ECO:0000256" key="7">
    <source>
        <dbReference type="ARBA" id="ARBA00023136"/>
    </source>
</evidence>
<feature type="transmembrane region" description="Helical" evidence="9">
    <location>
        <begin position="490"/>
        <end position="509"/>
    </location>
</feature>
<feature type="region of interest" description="Disordered" evidence="8">
    <location>
        <begin position="1"/>
        <end position="43"/>
    </location>
</feature>
<evidence type="ECO:0000256" key="6">
    <source>
        <dbReference type="ARBA" id="ARBA00023065"/>
    </source>
</evidence>
<keyword evidence="5 9" id="KW-1133">Transmembrane helix</keyword>
<dbReference type="VEuPathDB" id="FungiDB:CJI97_001784"/>
<feature type="transmembrane region" description="Helical" evidence="9">
    <location>
        <begin position="390"/>
        <end position="410"/>
    </location>
</feature>
<dbReference type="VEuPathDB" id="FungiDB:CJI96_0000016"/>
<evidence type="ECO:0008006" key="12">
    <source>
        <dbReference type="Google" id="ProtNLM"/>
    </source>
</evidence>
<feature type="transmembrane region" description="Helical" evidence="9">
    <location>
        <begin position="165"/>
        <end position="185"/>
    </location>
</feature>
<protein>
    <recommendedName>
        <fullName evidence="12">Major facilitator superfamily (MFS) profile domain-containing protein</fullName>
    </recommendedName>
</protein>
<keyword evidence="3" id="KW-0813">Transport</keyword>
<dbReference type="GO" id="GO:0005886">
    <property type="term" value="C:plasma membrane"/>
    <property type="evidence" value="ECO:0007669"/>
    <property type="project" value="TreeGrafter"/>
</dbReference>
<dbReference type="OMA" id="MGLECAR"/>
<reference evidence="10" key="1">
    <citation type="journal article" date="2017" name="Clin. Infect. Dis.">
        <title>Simultaneous emergence of multidrug-resistant Candida auris on 3 continents confirmed by whole-genome sequencing and epidemiological analyses.</title>
        <authorList>
            <person name="Lockhart S.R."/>
            <person name="Etienne K.A."/>
            <person name="Vallabhaneni S."/>
            <person name="Farooqi J."/>
            <person name="Chowdhary A."/>
            <person name="Govender N.P."/>
            <person name="Colombo A.L."/>
            <person name="Calvo B."/>
            <person name="Cuomo C.A."/>
            <person name="Desjardins C.A."/>
            <person name="Berkow E.L."/>
            <person name="Castanheira M."/>
            <person name="Magobo R.E."/>
            <person name="Jabeen K."/>
            <person name="Asghar R.J."/>
            <person name="Meis J.F."/>
            <person name="Jackson B."/>
            <person name="Chiller T."/>
            <person name="Litvintseva A.P."/>
        </authorList>
    </citation>
    <scope>NUCLEOTIDE SEQUENCE [LARGE SCALE GENOMIC DNA]</scope>
    <source>
        <strain evidence="10">B8441</strain>
    </source>
</reference>
<reference evidence="11" key="3">
    <citation type="submission" date="2021-06" db="EMBL/GenBank/DDBJ databases">
        <title>Candida auris outbreak in lebanese hospital.</title>
        <authorList>
            <person name="Finianos M."/>
        </authorList>
    </citation>
    <scope>NUCLEOTIDE SEQUENCE</scope>
    <source>
        <strain evidence="11">CA7LBN</strain>
    </source>
</reference>
<organism evidence="10">
    <name type="scientific">Candidozyma auris</name>
    <name type="common">Yeast</name>
    <name type="synonym">Candida auris</name>
    <dbReference type="NCBI Taxonomy" id="498019"/>
    <lineage>
        <taxon>Eukaryota</taxon>
        <taxon>Fungi</taxon>
        <taxon>Dikarya</taxon>
        <taxon>Ascomycota</taxon>
        <taxon>Saccharomycotina</taxon>
        <taxon>Pichiomycetes</taxon>
        <taxon>Metschnikowiaceae</taxon>
        <taxon>Candidozyma</taxon>
    </lineage>
</organism>
<dbReference type="PANTHER" id="PTHR23501">
    <property type="entry name" value="MAJOR FACILITATOR SUPERFAMILY"/>
    <property type="match status" value="1"/>
</dbReference>
<dbReference type="Gene3D" id="1.20.1250.20">
    <property type="entry name" value="MFS general substrate transporter like domains"/>
    <property type="match status" value="1"/>
</dbReference>
<dbReference type="GO" id="GO:0005774">
    <property type="term" value="C:vacuolar membrane"/>
    <property type="evidence" value="ECO:0007669"/>
    <property type="project" value="TreeGrafter"/>
</dbReference>
<dbReference type="InterPro" id="IPR036259">
    <property type="entry name" value="MFS_trans_sf"/>
</dbReference>
<evidence type="ECO:0000256" key="5">
    <source>
        <dbReference type="ARBA" id="ARBA00022989"/>
    </source>
</evidence>
<dbReference type="GO" id="GO:0005768">
    <property type="term" value="C:endosome"/>
    <property type="evidence" value="ECO:0007669"/>
    <property type="project" value="TreeGrafter"/>
</dbReference>
<dbReference type="Proteomes" id="UP000825438">
    <property type="component" value="Chromosome VII"/>
</dbReference>
<gene>
    <name evidence="10" type="ORF">B9J08_002241</name>
    <name evidence="11" type="ORF">CA7LBN_004887</name>
</gene>
<evidence type="ECO:0000256" key="8">
    <source>
        <dbReference type="SAM" id="MobiDB-lite"/>
    </source>
</evidence>
<dbReference type="AlphaFoldDB" id="A0A2H0ZUU1"/>
<feature type="transmembrane region" description="Helical" evidence="9">
    <location>
        <begin position="74"/>
        <end position="98"/>
    </location>
</feature>
<dbReference type="PANTHER" id="PTHR23501:SF92">
    <property type="entry name" value="GLUTATHIONE EXCHANGER 1-RELATED"/>
    <property type="match status" value="1"/>
</dbReference>
<dbReference type="InterPro" id="IPR011701">
    <property type="entry name" value="MFS"/>
</dbReference>
<feature type="transmembrane region" description="Helical" evidence="9">
    <location>
        <begin position="456"/>
        <end position="475"/>
    </location>
</feature>
<feature type="transmembrane region" description="Helical" evidence="9">
    <location>
        <begin position="348"/>
        <end position="370"/>
    </location>
</feature>
<feature type="transmembrane region" description="Helical" evidence="9">
    <location>
        <begin position="141"/>
        <end position="159"/>
    </location>
</feature>
<feature type="transmembrane region" description="Helical" evidence="9">
    <location>
        <begin position="521"/>
        <end position="548"/>
    </location>
</feature>
<evidence type="ECO:0000313" key="10">
    <source>
        <dbReference type="EMBL" id="PIS54467.1"/>
    </source>
</evidence>
<dbReference type="VEuPathDB" id="FungiDB:QG37_06555"/>
<dbReference type="VEuPathDB" id="FungiDB:B9J08_002241"/>
<evidence type="ECO:0000256" key="9">
    <source>
        <dbReference type="SAM" id="Phobius"/>
    </source>
</evidence>
<feature type="transmembrane region" description="Helical" evidence="9">
    <location>
        <begin position="234"/>
        <end position="254"/>
    </location>
</feature>
<dbReference type="Pfam" id="PF07690">
    <property type="entry name" value="MFS_1"/>
    <property type="match status" value="1"/>
</dbReference>
<evidence type="ECO:0000256" key="2">
    <source>
        <dbReference type="ARBA" id="ARBA00008335"/>
    </source>
</evidence>
<feature type="transmembrane region" description="Helical" evidence="9">
    <location>
        <begin position="197"/>
        <end position="214"/>
    </location>
</feature>
<keyword evidence="7 9" id="KW-0472">Membrane</keyword>
<comment type="similarity">
    <text evidence="2">Belongs to the major facilitator superfamily.</text>
</comment>
<feature type="transmembrane region" description="Helical" evidence="9">
    <location>
        <begin position="314"/>
        <end position="336"/>
    </location>
</feature>
<feature type="transmembrane region" description="Helical" evidence="9">
    <location>
        <begin position="110"/>
        <end position="129"/>
    </location>
</feature>
<dbReference type="VEuPathDB" id="FungiDB:CJJ09_005328"/>
<evidence type="ECO:0000313" key="11">
    <source>
        <dbReference type="EMBL" id="QWW25983.1"/>
    </source>
</evidence>
<reference evidence="10" key="2">
    <citation type="submission" date="2017-11" db="EMBL/GenBank/DDBJ databases">
        <title>Candida auris genome assembly and annotation.</title>
        <authorList>
            <person name="Munoz J.F."/>
            <person name="Gade L.G."/>
            <person name="Chow N.A."/>
            <person name="Litvintseva A.P."/>
            <person name="Loparev V.N."/>
            <person name="Cuomo C.A."/>
        </authorList>
    </citation>
    <scope>NUCLEOTIDE SEQUENCE</scope>
    <source>
        <strain evidence="10">B8441</strain>
    </source>
</reference>
<evidence type="ECO:0000256" key="3">
    <source>
        <dbReference type="ARBA" id="ARBA00022448"/>
    </source>
</evidence>
<keyword evidence="6" id="KW-0406">Ion transport</keyword>
<accession>A0A2H0ZUU1</accession>
<evidence type="ECO:0000256" key="4">
    <source>
        <dbReference type="ARBA" id="ARBA00022692"/>
    </source>
</evidence>
<name>A0A2H0ZUU1_CANAR</name>
<keyword evidence="4 9" id="KW-0812">Transmembrane</keyword>
<proteinExistence type="inferred from homology"/>
<feature type="transmembrane region" description="Helical" evidence="9">
    <location>
        <begin position="430"/>
        <end position="449"/>
    </location>
</feature>
<feature type="transmembrane region" description="Helical" evidence="9">
    <location>
        <begin position="605"/>
        <end position="623"/>
    </location>
</feature>
<feature type="compositionally biased region" description="Basic and acidic residues" evidence="8">
    <location>
        <begin position="14"/>
        <end position="30"/>
    </location>
</feature>